<dbReference type="PANTHER" id="PTHR30246:SF1">
    <property type="entry name" value="2-DEHYDRO-3-DEOXY-6-PHOSPHOGALACTONATE ALDOLASE-RELATED"/>
    <property type="match status" value="1"/>
</dbReference>
<comment type="subunit">
    <text evidence="3">Homotrimer.</text>
</comment>
<dbReference type="NCBIfam" id="TIGR01182">
    <property type="entry name" value="eda"/>
    <property type="match status" value="1"/>
</dbReference>
<dbReference type="AlphaFoldDB" id="D2R3W8"/>
<dbReference type="Proteomes" id="UP000001887">
    <property type="component" value="Chromosome"/>
</dbReference>
<gene>
    <name evidence="6" type="ordered locus">Psta_4168</name>
</gene>
<sequence length="217" mass="22897">MATEAPLDRLLNRCIVAVIRADNGDKLADVAEALVAGGVEVMEVTFTVPKAHQVLEKVATRLGNKILLGAGTVLDTETARAAILSGAEFIVSPAVNTQVIEMCKRYSKMILPGALTPTEVLTAWQAGADVVKIFPSEITGPKYLKALHGPFPHIRLMPTGGVNLQTAGEFLKAGACALGIGGSMVDPKAVAAGDYKQIESLARQYVEEVAKFRSGKV</sequence>
<proteinExistence type="inferred from homology"/>
<evidence type="ECO:0000256" key="2">
    <source>
        <dbReference type="ARBA" id="ARBA00006906"/>
    </source>
</evidence>
<comment type="pathway">
    <text evidence="1">Carbohydrate acid metabolism.</text>
</comment>
<evidence type="ECO:0000256" key="1">
    <source>
        <dbReference type="ARBA" id="ARBA00004761"/>
    </source>
</evidence>
<dbReference type="KEGG" id="psl:Psta_4168"/>
<dbReference type="Pfam" id="PF01081">
    <property type="entry name" value="Aldolase"/>
    <property type="match status" value="1"/>
</dbReference>
<keyword evidence="7" id="KW-1185">Reference proteome</keyword>
<organism evidence="6 7">
    <name type="scientific">Pirellula staleyi (strain ATCC 27377 / DSM 6068 / ICPB 4128)</name>
    <name type="common">Pirella staleyi</name>
    <dbReference type="NCBI Taxonomy" id="530564"/>
    <lineage>
        <taxon>Bacteria</taxon>
        <taxon>Pseudomonadati</taxon>
        <taxon>Planctomycetota</taxon>
        <taxon>Planctomycetia</taxon>
        <taxon>Pirellulales</taxon>
        <taxon>Pirellulaceae</taxon>
        <taxon>Pirellula</taxon>
    </lineage>
</organism>
<dbReference type="Gene3D" id="3.20.20.70">
    <property type="entry name" value="Aldolase class I"/>
    <property type="match status" value="1"/>
</dbReference>
<dbReference type="SUPFAM" id="SSF51569">
    <property type="entry name" value="Aldolase"/>
    <property type="match status" value="1"/>
</dbReference>
<dbReference type="InterPro" id="IPR013785">
    <property type="entry name" value="Aldolase_TIM"/>
</dbReference>
<keyword evidence="5" id="KW-0119">Carbohydrate metabolism</keyword>
<comment type="similarity">
    <text evidence="2">Belongs to the KHG/KDPG aldolase family.</text>
</comment>
<evidence type="ECO:0000313" key="6">
    <source>
        <dbReference type="EMBL" id="ADB18817.1"/>
    </source>
</evidence>
<keyword evidence="4" id="KW-0456">Lyase</keyword>
<evidence type="ECO:0000313" key="7">
    <source>
        <dbReference type="Proteomes" id="UP000001887"/>
    </source>
</evidence>
<evidence type="ECO:0000256" key="5">
    <source>
        <dbReference type="ARBA" id="ARBA00023277"/>
    </source>
</evidence>
<dbReference type="HOGENOM" id="CLU_077795_2_0_0"/>
<name>D2R3W8_PIRSD</name>
<dbReference type="EMBL" id="CP001848">
    <property type="protein sequence ID" value="ADB18817.1"/>
    <property type="molecule type" value="Genomic_DNA"/>
</dbReference>
<dbReference type="GO" id="GO:0016829">
    <property type="term" value="F:lyase activity"/>
    <property type="evidence" value="ECO:0007669"/>
    <property type="project" value="UniProtKB-KW"/>
</dbReference>
<protein>
    <submittedName>
        <fullName evidence="6">2-dehydro-3-deoxyphosphogluconate aldolase/4-hydroxy-2-oxoglutarate aldolase</fullName>
    </submittedName>
</protein>
<dbReference type="CDD" id="cd00452">
    <property type="entry name" value="KDPG_aldolase"/>
    <property type="match status" value="1"/>
</dbReference>
<evidence type="ECO:0000256" key="3">
    <source>
        <dbReference type="ARBA" id="ARBA00011233"/>
    </source>
</evidence>
<dbReference type="STRING" id="530564.Psta_4168"/>
<accession>D2R3W8</accession>
<dbReference type="OrthoDB" id="9802667at2"/>
<reference evidence="6 7" key="1">
    <citation type="journal article" date="2009" name="Stand. Genomic Sci.">
        <title>Complete genome sequence of Pirellula staleyi type strain (ATCC 27377).</title>
        <authorList>
            <person name="Clum A."/>
            <person name="Tindall B.J."/>
            <person name="Sikorski J."/>
            <person name="Ivanova N."/>
            <person name="Mavrommatis K."/>
            <person name="Lucas S."/>
            <person name="Glavina del Rio T."/>
            <person name="Nolan M."/>
            <person name="Chen F."/>
            <person name="Tice H."/>
            <person name="Pitluck S."/>
            <person name="Cheng J.F."/>
            <person name="Chertkov O."/>
            <person name="Brettin T."/>
            <person name="Han C."/>
            <person name="Detter J.C."/>
            <person name="Kuske C."/>
            <person name="Bruce D."/>
            <person name="Goodwin L."/>
            <person name="Ovchinikova G."/>
            <person name="Pati A."/>
            <person name="Mikhailova N."/>
            <person name="Chen A."/>
            <person name="Palaniappan K."/>
            <person name="Land M."/>
            <person name="Hauser L."/>
            <person name="Chang Y.J."/>
            <person name="Jeffries C.D."/>
            <person name="Chain P."/>
            <person name="Rohde M."/>
            <person name="Goker M."/>
            <person name="Bristow J."/>
            <person name="Eisen J.A."/>
            <person name="Markowitz V."/>
            <person name="Hugenholtz P."/>
            <person name="Kyrpides N.C."/>
            <person name="Klenk H.P."/>
            <person name="Lapidus A."/>
        </authorList>
    </citation>
    <scope>NUCLEOTIDE SEQUENCE [LARGE SCALE GENOMIC DNA]</scope>
    <source>
        <strain evidence="7">ATCC 27377 / DSM 6068 / ICPB 4128</strain>
    </source>
</reference>
<dbReference type="eggNOG" id="COG0800">
    <property type="taxonomic scope" value="Bacteria"/>
</dbReference>
<evidence type="ECO:0000256" key="4">
    <source>
        <dbReference type="ARBA" id="ARBA00023239"/>
    </source>
</evidence>
<dbReference type="InterPro" id="IPR000887">
    <property type="entry name" value="Aldlse_KDPG_KHG"/>
</dbReference>
<dbReference type="PANTHER" id="PTHR30246">
    <property type="entry name" value="2-KETO-3-DEOXY-6-PHOSPHOGLUCONATE ALDOLASE"/>
    <property type="match status" value="1"/>
</dbReference>